<keyword evidence="3" id="KW-0560">Oxidoreductase</keyword>
<dbReference type="Gene3D" id="3.20.20.30">
    <property type="entry name" value="Luciferase-like domain"/>
    <property type="match status" value="1"/>
</dbReference>
<dbReference type="SUPFAM" id="SSF51679">
    <property type="entry name" value="Bacterial luciferase-like"/>
    <property type="match status" value="1"/>
</dbReference>
<organism evidence="6 7">
    <name type="scientific">Actinomadura nitritigenes</name>
    <dbReference type="NCBI Taxonomy" id="134602"/>
    <lineage>
        <taxon>Bacteria</taxon>
        <taxon>Bacillati</taxon>
        <taxon>Actinomycetota</taxon>
        <taxon>Actinomycetes</taxon>
        <taxon>Streptosporangiales</taxon>
        <taxon>Thermomonosporaceae</taxon>
        <taxon>Actinomadura</taxon>
    </lineage>
</organism>
<dbReference type="Pfam" id="PF00296">
    <property type="entry name" value="Bac_luciferase"/>
    <property type="match status" value="1"/>
</dbReference>
<keyword evidence="1" id="KW-0285">Flavoprotein</keyword>
<keyword evidence="2" id="KW-0288">FMN</keyword>
<dbReference type="InterPro" id="IPR050172">
    <property type="entry name" value="SsuD_RutA_monooxygenase"/>
</dbReference>
<dbReference type="InterPro" id="IPR011251">
    <property type="entry name" value="Luciferase-like_dom"/>
</dbReference>
<dbReference type="RefSeq" id="WP_208266350.1">
    <property type="nucleotide sequence ID" value="NZ_BAAAGM010000018.1"/>
</dbReference>
<keyword evidence="7" id="KW-1185">Reference proteome</keyword>
<evidence type="ECO:0000313" key="7">
    <source>
        <dbReference type="Proteomes" id="UP000666915"/>
    </source>
</evidence>
<dbReference type="InterPro" id="IPR036661">
    <property type="entry name" value="Luciferase-like_sf"/>
</dbReference>
<proteinExistence type="predicted"/>
<dbReference type="EMBL" id="JAGEOK010000006">
    <property type="protein sequence ID" value="MBO2438013.1"/>
    <property type="molecule type" value="Genomic_DNA"/>
</dbReference>
<evidence type="ECO:0000313" key="6">
    <source>
        <dbReference type="EMBL" id="MBO2438013.1"/>
    </source>
</evidence>
<evidence type="ECO:0000256" key="4">
    <source>
        <dbReference type="ARBA" id="ARBA00023033"/>
    </source>
</evidence>
<reference evidence="6 7" key="1">
    <citation type="submission" date="2021-03" db="EMBL/GenBank/DDBJ databases">
        <authorList>
            <person name="Kanchanasin P."/>
            <person name="Saeng-In P."/>
            <person name="Phongsopitanun W."/>
            <person name="Yuki M."/>
            <person name="Kudo T."/>
            <person name="Ohkuma M."/>
            <person name="Tanasupawat S."/>
        </authorList>
    </citation>
    <scope>NUCLEOTIDE SEQUENCE [LARGE SCALE GENOMIC DNA]</scope>
    <source>
        <strain evidence="6 7">L46</strain>
    </source>
</reference>
<gene>
    <name evidence="6" type="ORF">J4557_10825</name>
</gene>
<evidence type="ECO:0000259" key="5">
    <source>
        <dbReference type="Pfam" id="PF00296"/>
    </source>
</evidence>
<feature type="domain" description="Luciferase-like" evidence="5">
    <location>
        <begin position="32"/>
        <end position="200"/>
    </location>
</feature>
<evidence type="ECO:0000256" key="2">
    <source>
        <dbReference type="ARBA" id="ARBA00022643"/>
    </source>
</evidence>
<evidence type="ECO:0000256" key="3">
    <source>
        <dbReference type="ARBA" id="ARBA00023002"/>
    </source>
</evidence>
<accession>A0ABS3QVL1</accession>
<evidence type="ECO:0000256" key="1">
    <source>
        <dbReference type="ARBA" id="ARBA00022630"/>
    </source>
</evidence>
<protein>
    <submittedName>
        <fullName evidence="6">LLM class flavin-dependent oxidoreductase</fullName>
    </submittedName>
</protein>
<name>A0ABS3QVL1_9ACTN</name>
<dbReference type="PANTHER" id="PTHR42847">
    <property type="entry name" value="ALKANESULFONATE MONOOXYGENASE"/>
    <property type="match status" value="1"/>
</dbReference>
<dbReference type="Proteomes" id="UP000666915">
    <property type="component" value="Unassembled WGS sequence"/>
</dbReference>
<comment type="caution">
    <text evidence="6">The sequence shown here is derived from an EMBL/GenBank/DDBJ whole genome shotgun (WGS) entry which is preliminary data.</text>
</comment>
<sequence>MTRLHVVAPTRAPGRAVLPDFVTDVRPRAVEPEHRAVGRAAELGGLDGVLVPFDPAGHDPLVLAAAVLRDTRHVQVAAEFHPAIATPVYAAKLSASLQRYTGGRLAWRLAVDLAPDVARAHGDFLDGPARYARAYEFLTIAKGVWGEGPYTFEGEHFQVLDGGLPGSRVPRPFPRVYLSGTSPEALALSARHADAHLIGPDDDPGLVPDGVDAALRLRAGGHDETALADEILRRAGEGIAEFFVEPAATPDRDAAPATTYWLAQRVLPLLRKETEGVG</sequence>
<keyword evidence="4" id="KW-0503">Monooxygenase</keyword>
<dbReference type="PANTHER" id="PTHR42847:SF4">
    <property type="entry name" value="ALKANESULFONATE MONOOXYGENASE-RELATED"/>
    <property type="match status" value="1"/>
</dbReference>